<keyword evidence="4 9" id="KW-0460">Magnesium</keyword>
<protein>
    <recommendedName>
        <fullName evidence="9">Thiamine-phosphate synthase</fullName>
        <shortName evidence="9">TP synthase</shortName>
        <shortName evidence="9">TPS</shortName>
        <ecNumber evidence="9">2.5.1.3</ecNumber>
    </recommendedName>
    <alternativeName>
        <fullName evidence="9">Thiamine-phosphate pyrophosphorylase</fullName>
        <shortName evidence="9">TMP pyrophosphorylase</shortName>
        <shortName evidence="9">TMP-PPase</shortName>
    </alternativeName>
</protein>
<dbReference type="GO" id="GO:0004789">
    <property type="term" value="F:thiamine-phosphate diphosphorylase activity"/>
    <property type="evidence" value="ECO:0007669"/>
    <property type="project" value="UniProtKB-UniRule"/>
</dbReference>
<evidence type="ECO:0000256" key="6">
    <source>
        <dbReference type="ARBA" id="ARBA00047334"/>
    </source>
</evidence>
<feature type="binding site" evidence="9">
    <location>
        <begin position="47"/>
        <end position="51"/>
    </location>
    <ligand>
        <name>4-amino-2-methyl-5-(diphosphooxymethyl)pyrimidine</name>
        <dbReference type="ChEBI" id="CHEBI:57841"/>
    </ligand>
</feature>
<feature type="binding site" evidence="9">
    <location>
        <position position="179"/>
    </location>
    <ligand>
        <name>2-[(2R,5Z)-2-carboxy-4-methylthiazol-5(2H)-ylidene]ethyl phosphate</name>
        <dbReference type="ChEBI" id="CHEBI:62899"/>
    </ligand>
</feature>
<dbReference type="RefSeq" id="WP_353980518.1">
    <property type="nucleotide sequence ID" value="NZ_CP159578.1"/>
</dbReference>
<feature type="binding site" evidence="9">
    <location>
        <begin position="150"/>
        <end position="152"/>
    </location>
    <ligand>
        <name>2-[(2R,5Z)-2-carboxy-4-methylthiazol-5(2H)-ylidene]ethyl phosphate</name>
        <dbReference type="ChEBI" id="CHEBI:62899"/>
    </ligand>
</feature>
<dbReference type="PANTHER" id="PTHR20857">
    <property type="entry name" value="THIAMINE-PHOSPHATE PYROPHOSPHORYLASE"/>
    <property type="match status" value="1"/>
</dbReference>
<comment type="caution">
    <text evidence="9">Lacks conserved residue(s) required for the propagation of feature annotation.</text>
</comment>
<evidence type="ECO:0000256" key="2">
    <source>
        <dbReference type="ARBA" id="ARBA00022679"/>
    </source>
</evidence>
<dbReference type="InterPro" id="IPR013785">
    <property type="entry name" value="Aldolase_TIM"/>
</dbReference>
<comment type="similarity">
    <text evidence="9 10">Belongs to the thiamine-phosphate synthase family.</text>
</comment>
<dbReference type="GO" id="GO:0000287">
    <property type="term" value="F:magnesium ion binding"/>
    <property type="evidence" value="ECO:0007669"/>
    <property type="project" value="UniProtKB-UniRule"/>
</dbReference>
<keyword evidence="3 9" id="KW-0479">Metal-binding</keyword>
<keyword evidence="5 9" id="KW-0784">Thiamine biosynthesis</keyword>
<dbReference type="CDD" id="cd00564">
    <property type="entry name" value="TMP_TenI"/>
    <property type="match status" value="1"/>
</dbReference>
<name>A0AB74UCW4_9GAMM</name>
<organism evidence="13">
    <name type="scientific">Salinicola endophyticus</name>
    <dbReference type="NCBI Taxonomy" id="1949083"/>
    <lineage>
        <taxon>Bacteria</taxon>
        <taxon>Pseudomonadati</taxon>
        <taxon>Pseudomonadota</taxon>
        <taxon>Gammaproteobacteria</taxon>
        <taxon>Oceanospirillales</taxon>
        <taxon>Halomonadaceae</taxon>
        <taxon>Salinicola</taxon>
    </lineage>
</organism>
<reference evidence="13" key="1">
    <citation type="submission" date="2024-06" db="EMBL/GenBank/DDBJ databases">
        <title>Complete genome of Salinicola endophyticus HNIBRBA4755.</title>
        <authorList>
            <person name="Shin S.Y."/>
            <person name="Kang H."/>
            <person name="Song J."/>
        </authorList>
    </citation>
    <scope>NUCLEOTIDE SEQUENCE</scope>
    <source>
        <strain evidence="13">HNIBRBA4755</strain>
    </source>
</reference>
<dbReference type="GO" id="GO:0005737">
    <property type="term" value="C:cytoplasm"/>
    <property type="evidence" value="ECO:0007669"/>
    <property type="project" value="TreeGrafter"/>
</dbReference>
<dbReference type="EC" id="2.5.1.3" evidence="9"/>
<proteinExistence type="inferred from homology"/>
<dbReference type="Pfam" id="PF02581">
    <property type="entry name" value="TMP-TENI"/>
    <property type="match status" value="1"/>
</dbReference>
<comment type="catalytic activity">
    <reaction evidence="8 9 10">
        <text>2-[(2R,5Z)-2-carboxy-4-methylthiazol-5(2H)-ylidene]ethyl phosphate + 4-amino-2-methyl-5-(diphosphooxymethyl)pyrimidine + 2 H(+) = thiamine phosphate + CO2 + diphosphate</text>
        <dbReference type="Rhea" id="RHEA:47844"/>
        <dbReference type="ChEBI" id="CHEBI:15378"/>
        <dbReference type="ChEBI" id="CHEBI:16526"/>
        <dbReference type="ChEBI" id="CHEBI:33019"/>
        <dbReference type="ChEBI" id="CHEBI:37575"/>
        <dbReference type="ChEBI" id="CHEBI:57841"/>
        <dbReference type="ChEBI" id="CHEBI:62899"/>
        <dbReference type="EC" id="2.5.1.3"/>
    </reaction>
</comment>
<evidence type="ECO:0000256" key="3">
    <source>
        <dbReference type="ARBA" id="ARBA00022723"/>
    </source>
</evidence>
<evidence type="ECO:0000256" key="11">
    <source>
        <dbReference type="RuleBase" id="RU004253"/>
    </source>
</evidence>
<feature type="binding site" evidence="9">
    <location>
        <position position="79"/>
    </location>
    <ligand>
        <name>4-amino-2-methyl-5-(diphosphooxymethyl)pyrimidine</name>
        <dbReference type="ChEBI" id="CHEBI:57841"/>
    </ligand>
</feature>
<feature type="domain" description="Thiamine phosphate synthase/TenI" evidence="12">
    <location>
        <begin position="16"/>
        <end position="202"/>
    </location>
</feature>
<dbReference type="GO" id="GO:0009229">
    <property type="term" value="P:thiamine diphosphate biosynthetic process"/>
    <property type="evidence" value="ECO:0007669"/>
    <property type="project" value="UniProtKB-UniRule"/>
</dbReference>
<dbReference type="InterPro" id="IPR034291">
    <property type="entry name" value="TMP_synthase"/>
</dbReference>
<gene>
    <name evidence="9 13" type="primary">thiE</name>
    <name evidence="13" type="ORF">ABV408_00075</name>
</gene>
<dbReference type="Gene3D" id="3.20.20.70">
    <property type="entry name" value="Aldolase class I"/>
    <property type="match status" value="1"/>
</dbReference>
<dbReference type="EMBL" id="CP159578">
    <property type="protein sequence ID" value="XCJ79605.1"/>
    <property type="molecule type" value="Genomic_DNA"/>
</dbReference>
<feature type="binding site" evidence="9">
    <location>
        <position position="123"/>
    </location>
    <ligand>
        <name>4-amino-2-methyl-5-(diphosphooxymethyl)pyrimidine</name>
        <dbReference type="ChEBI" id="CHEBI:57841"/>
    </ligand>
</feature>
<dbReference type="HAMAP" id="MF_00097">
    <property type="entry name" value="TMP_synthase"/>
    <property type="match status" value="1"/>
</dbReference>
<dbReference type="PANTHER" id="PTHR20857:SF15">
    <property type="entry name" value="THIAMINE-PHOSPHATE SYNTHASE"/>
    <property type="match status" value="1"/>
</dbReference>
<evidence type="ECO:0000256" key="4">
    <source>
        <dbReference type="ARBA" id="ARBA00022842"/>
    </source>
</evidence>
<keyword evidence="2 9" id="KW-0808">Transferase</keyword>
<sequence length="228" mass="23725">MSTPSGGMSGALPHGLYAITDSQLLADDRTLLAACEQALAAGVVLLQYRDKSADAERRWRQATALAALGERFGVTLIVNDDLALAERLQQRWGERVGLHLGQQDTPLALARQRLGDTAIIGATCHASLTLAAQAADAGASYLAFGRFFASRTKPEAPPAPLSVLGEAARFGLPRVAIGGIEAATIGAAREAGAELLAVVNAIFASPDIAAAVRALDARLAPISEFRNC</sequence>
<comment type="pathway">
    <text evidence="1 9 11">Cofactor biosynthesis; thiamine diphosphate biosynthesis; thiamine phosphate from 4-amino-2-methyl-5-diphosphomethylpyrimidine and 4-methyl-5-(2-phosphoethyl)-thiazole: step 1/1.</text>
</comment>
<accession>A0AB74UCW4</accession>
<evidence type="ECO:0000256" key="5">
    <source>
        <dbReference type="ARBA" id="ARBA00022977"/>
    </source>
</evidence>
<feature type="binding site" evidence="9">
    <location>
        <position position="153"/>
    </location>
    <ligand>
        <name>4-amino-2-methyl-5-(diphosphooxymethyl)pyrimidine</name>
        <dbReference type="ChEBI" id="CHEBI:57841"/>
    </ligand>
</feature>
<evidence type="ECO:0000256" key="10">
    <source>
        <dbReference type="RuleBase" id="RU003826"/>
    </source>
</evidence>
<dbReference type="NCBIfam" id="TIGR00693">
    <property type="entry name" value="thiE"/>
    <property type="match status" value="1"/>
</dbReference>
<dbReference type="SUPFAM" id="SSF51391">
    <property type="entry name" value="Thiamin phosphate synthase"/>
    <property type="match status" value="1"/>
</dbReference>
<comment type="cofactor">
    <cofactor evidence="9">
        <name>Mg(2+)</name>
        <dbReference type="ChEBI" id="CHEBI:18420"/>
    </cofactor>
    <text evidence="9">Binds 1 Mg(2+) ion per subunit.</text>
</comment>
<comment type="catalytic activity">
    <reaction evidence="6 9 10">
        <text>4-methyl-5-(2-phosphooxyethyl)-thiazole + 4-amino-2-methyl-5-(diphosphooxymethyl)pyrimidine + H(+) = thiamine phosphate + diphosphate</text>
        <dbReference type="Rhea" id="RHEA:22328"/>
        <dbReference type="ChEBI" id="CHEBI:15378"/>
        <dbReference type="ChEBI" id="CHEBI:33019"/>
        <dbReference type="ChEBI" id="CHEBI:37575"/>
        <dbReference type="ChEBI" id="CHEBI:57841"/>
        <dbReference type="ChEBI" id="CHEBI:58296"/>
        <dbReference type="EC" id="2.5.1.3"/>
    </reaction>
</comment>
<evidence type="ECO:0000256" key="7">
    <source>
        <dbReference type="ARBA" id="ARBA00047851"/>
    </source>
</evidence>
<evidence type="ECO:0000256" key="9">
    <source>
        <dbReference type="HAMAP-Rule" id="MF_00097"/>
    </source>
</evidence>
<dbReference type="GO" id="GO:0009228">
    <property type="term" value="P:thiamine biosynthetic process"/>
    <property type="evidence" value="ECO:0007669"/>
    <property type="project" value="UniProtKB-KW"/>
</dbReference>
<evidence type="ECO:0000259" key="12">
    <source>
        <dbReference type="Pfam" id="PF02581"/>
    </source>
</evidence>
<dbReference type="InterPro" id="IPR022998">
    <property type="entry name" value="ThiamineP_synth_TenI"/>
</dbReference>
<dbReference type="InterPro" id="IPR036206">
    <property type="entry name" value="ThiamineP_synth_sf"/>
</dbReference>
<feature type="binding site" evidence="9">
    <location>
        <position position="104"/>
    </location>
    <ligand>
        <name>Mg(2+)</name>
        <dbReference type="ChEBI" id="CHEBI:18420"/>
    </ligand>
</feature>
<evidence type="ECO:0000256" key="8">
    <source>
        <dbReference type="ARBA" id="ARBA00047883"/>
    </source>
</evidence>
<comment type="function">
    <text evidence="9">Condenses 4-methyl-5-(beta-hydroxyethyl)thiazole monophosphate (THZ-P) and 2-methyl-4-amino-5-hydroxymethyl pyrimidine pyrophosphate (HMP-PP) to form thiamine monophosphate (TMP).</text>
</comment>
<feature type="binding site" evidence="9">
    <location>
        <position position="80"/>
    </location>
    <ligand>
        <name>Mg(2+)</name>
        <dbReference type="ChEBI" id="CHEBI:18420"/>
    </ligand>
</feature>
<evidence type="ECO:0000313" key="13">
    <source>
        <dbReference type="EMBL" id="XCJ79605.1"/>
    </source>
</evidence>
<evidence type="ECO:0000256" key="1">
    <source>
        <dbReference type="ARBA" id="ARBA00005165"/>
    </source>
</evidence>
<dbReference type="AlphaFoldDB" id="A0AB74UCW4"/>
<comment type="catalytic activity">
    <reaction evidence="7 9 10">
        <text>2-(2-carboxy-4-methylthiazol-5-yl)ethyl phosphate + 4-amino-2-methyl-5-(diphosphooxymethyl)pyrimidine + 2 H(+) = thiamine phosphate + CO2 + diphosphate</text>
        <dbReference type="Rhea" id="RHEA:47848"/>
        <dbReference type="ChEBI" id="CHEBI:15378"/>
        <dbReference type="ChEBI" id="CHEBI:16526"/>
        <dbReference type="ChEBI" id="CHEBI:33019"/>
        <dbReference type="ChEBI" id="CHEBI:37575"/>
        <dbReference type="ChEBI" id="CHEBI:57841"/>
        <dbReference type="ChEBI" id="CHEBI:62890"/>
        <dbReference type="EC" id="2.5.1.3"/>
    </reaction>
</comment>